<comment type="similarity">
    <text evidence="1">Belongs to the AfsR/DnrI/RedD regulatory family.</text>
</comment>
<dbReference type="InterPro" id="IPR016032">
    <property type="entry name" value="Sig_transdc_resp-reg_C-effctor"/>
</dbReference>
<feature type="DNA-binding region" description="OmpR/PhoB-type" evidence="7">
    <location>
        <begin position="132"/>
        <end position="232"/>
    </location>
</feature>
<dbReference type="InterPro" id="IPR011990">
    <property type="entry name" value="TPR-like_helical_dom_sf"/>
</dbReference>
<evidence type="ECO:0000256" key="7">
    <source>
        <dbReference type="PROSITE-ProRule" id="PRU01091"/>
    </source>
</evidence>
<dbReference type="InterPro" id="IPR036388">
    <property type="entry name" value="WH-like_DNA-bd_sf"/>
</dbReference>
<dbReference type="PANTHER" id="PTHR35807:SF2">
    <property type="entry name" value="TRANSCRIPTIONAL ACTIVATOR DOMAIN"/>
    <property type="match status" value="1"/>
</dbReference>
<dbReference type="SUPFAM" id="SSF48452">
    <property type="entry name" value="TPR-like"/>
    <property type="match status" value="1"/>
</dbReference>
<dbReference type="PROSITE" id="PS51755">
    <property type="entry name" value="OMPR_PHOB"/>
    <property type="match status" value="1"/>
</dbReference>
<evidence type="ECO:0000256" key="4">
    <source>
        <dbReference type="ARBA" id="ARBA00023125"/>
    </source>
</evidence>
<dbReference type="GO" id="GO:0003677">
    <property type="term" value="F:DNA binding"/>
    <property type="evidence" value="ECO:0007669"/>
    <property type="project" value="UniProtKB-UniRule"/>
</dbReference>
<dbReference type="SMART" id="SM00448">
    <property type="entry name" value="REC"/>
    <property type="match status" value="1"/>
</dbReference>
<evidence type="ECO:0000259" key="8">
    <source>
        <dbReference type="PROSITE" id="PS50110"/>
    </source>
</evidence>
<name>A0A2V2YTU9_9BACL</name>
<dbReference type="SUPFAM" id="SSF46894">
    <property type="entry name" value="C-terminal effector domain of the bipartite response regulators"/>
    <property type="match status" value="1"/>
</dbReference>
<evidence type="ECO:0000256" key="1">
    <source>
        <dbReference type="ARBA" id="ARBA00005820"/>
    </source>
</evidence>
<dbReference type="SMART" id="SM00862">
    <property type="entry name" value="Trans_reg_C"/>
    <property type="match status" value="1"/>
</dbReference>
<dbReference type="Pfam" id="PF00072">
    <property type="entry name" value="Response_reg"/>
    <property type="match status" value="1"/>
</dbReference>
<dbReference type="InterPro" id="IPR005158">
    <property type="entry name" value="BTAD"/>
</dbReference>
<dbReference type="Pfam" id="PF03704">
    <property type="entry name" value="BTAD"/>
    <property type="match status" value="1"/>
</dbReference>
<evidence type="ECO:0000256" key="2">
    <source>
        <dbReference type="ARBA" id="ARBA00023012"/>
    </source>
</evidence>
<dbReference type="SMART" id="SM01043">
    <property type="entry name" value="BTAD"/>
    <property type="match status" value="1"/>
</dbReference>
<accession>A0A2V2YTU9</accession>
<dbReference type="GO" id="GO:0000160">
    <property type="term" value="P:phosphorelay signal transduction system"/>
    <property type="evidence" value="ECO:0007669"/>
    <property type="project" value="UniProtKB-KW"/>
</dbReference>
<dbReference type="Gene3D" id="1.25.40.10">
    <property type="entry name" value="Tetratricopeptide repeat domain"/>
    <property type="match status" value="1"/>
</dbReference>
<protein>
    <submittedName>
        <fullName evidence="10">Response regulator receiver and SARP domain protein</fullName>
    </submittedName>
</protein>
<dbReference type="GO" id="GO:0006355">
    <property type="term" value="P:regulation of DNA-templated transcription"/>
    <property type="evidence" value="ECO:0007669"/>
    <property type="project" value="InterPro"/>
</dbReference>
<dbReference type="InterPro" id="IPR001789">
    <property type="entry name" value="Sig_transdc_resp-reg_receiver"/>
</dbReference>
<dbReference type="PANTHER" id="PTHR35807">
    <property type="entry name" value="TRANSCRIPTIONAL REGULATOR REDD-RELATED"/>
    <property type="match status" value="1"/>
</dbReference>
<dbReference type="Gene3D" id="1.10.10.10">
    <property type="entry name" value="Winged helix-like DNA-binding domain superfamily/Winged helix DNA-binding domain"/>
    <property type="match status" value="1"/>
</dbReference>
<dbReference type="AlphaFoldDB" id="A0A2V2YTU9"/>
<evidence type="ECO:0000313" key="10">
    <source>
        <dbReference type="EMBL" id="PWW02923.1"/>
    </source>
</evidence>
<evidence type="ECO:0000256" key="5">
    <source>
        <dbReference type="ARBA" id="ARBA00023163"/>
    </source>
</evidence>
<dbReference type="RefSeq" id="WP_110044396.1">
    <property type="nucleotide sequence ID" value="NZ_CP054612.1"/>
</dbReference>
<dbReference type="EMBL" id="QGTQ01000008">
    <property type="protein sequence ID" value="PWW02923.1"/>
    <property type="molecule type" value="Genomic_DNA"/>
</dbReference>
<sequence length="386" mass="43301">MKVIVVDDEPAMHLILSKMLGKLPGIQVAGTFSDAQSAHSFLNDNTDIGLAFVDISMNGENGMEFTSKLERAGSQVQIIFVTSHKDFALEAYELSVLDYLVKPVSQDRLQRAVNRALMIWRASHTTSIPSQPSSTPLGQTVITMLGDVVVSNAAGRVKWISRKCAELFAYLILHRGRRIPRSRLLTDIFGGMDLEGAVNYLNTTVYQLRKSLEPLGLREAIRSENDGYAIELLDPAIDSITFERQLVKLSAINADNIEDAMKIEQLYTGDLFGDKAYVWAAHEVERIVRLYIGFAVKLAAALIAIREMSTASKLLLKLIDRYPFEESIVLHLMLIRVQTKDKKGLTALYMNYAQLLERELGIGPSEEMEELYRISMNRLSNKKTDQ</sequence>
<dbReference type="InterPro" id="IPR001867">
    <property type="entry name" value="OmpR/PhoB-type_DNA-bd"/>
</dbReference>
<keyword evidence="4 7" id="KW-0238">DNA-binding</keyword>
<organism evidence="10 11">
    <name type="scientific">Paenibacillus cellulosilyticus</name>
    <dbReference type="NCBI Taxonomy" id="375489"/>
    <lineage>
        <taxon>Bacteria</taxon>
        <taxon>Bacillati</taxon>
        <taxon>Bacillota</taxon>
        <taxon>Bacilli</taxon>
        <taxon>Bacillales</taxon>
        <taxon>Paenibacillaceae</taxon>
        <taxon>Paenibacillus</taxon>
    </lineage>
</organism>
<reference evidence="10 11" key="1">
    <citation type="submission" date="2018-05" db="EMBL/GenBank/DDBJ databases">
        <title>Genomic Encyclopedia of Type Strains, Phase III (KMG-III): the genomes of soil and plant-associated and newly described type strains.</title>
        <authorList>
            <person name="Whitman W."/>
        </authorList>
    </citation>
    <scope>NUCLEOTIDE SEQUENCE [LARGE SCALE GENOMIC DNA]</scope>
    <source>
        <strain evidence="10 11">CECT 5696</strain>
    </source>
</reference>
<dbReference type="Proteomes" id="UP000246635">
    <property type="component" value="Unassembled WGS sequence"/>
</dbReference>
<dbReference type="InterPro" id="IPR011006">
    <property type="entry name" value="CheY-like_superfamily"/>
</dbReference>
<dbReference type="SUPFAM" id="SSF52172">
    <property type="entry name" value="CheY-like"/>
    <property type="match status" value="1"/>
</dbReference>
<keyword evidence="5" id="KW-0804">Transcription</keyword>
<evidence type="ECO:0000313" key="11">
    <source>
        <dbReference type="Proteomes" id="UP000246635"/>
    </source>
</evidence>
<dbReference type="PROSITE" id="PS50110">
    <property type="entry name" value="RESPONSE_REGULATORY"/>
    <property type="match status" value="1"/>
</dbReference>
<feature type="modified residue" description="4-aspartylphosphate" evidence="6">
    <location>
        <position position="54"/>
    </location>
</feature>
<keyword evidence="11" id="KW-1185">Reference proteome</keyword>
<keyword evidence="3" id="KW-0805">Transcription regulation</keyword>
<proteinExistence type="inferred from homology"/>
<evidence type="ECO:0000259" key="9">
    <source>
        <dbReference type="PROSITE" id="PS51755"/>
    </source>
</evidence>
<dbReference type="InterPro" id="IPR051677">
    <property type="entry name" value="AfsR-DnrI-RedD_regulator"/>
</dbReference>
<gene>
    <name evidence="10" type="ORF">DFQ01_108202</name>
</gene>
<evidence type="ECO:0000256" key="3">
    <source>
        <dbReference type="ARBA" id="ARBA00023015"/>
    </source>
</evidence>
<evidence type="ECO:0000256" key="6">
    <source>
        <dbReference type="PROSITE-ProRule" id="PRU00169"/>
    </source>
</evidence>
<dbReference type="Pfam" id="PF00486">
    <property type="entry name" value="Trans_reg_C"/>
    <property type="match status" value="1"/>
</dbReference>
<dbReference type="Gene3D" id="3.40.50.2300">
    <property type="match status" value="1"/>
</dbReference>
<comment type="caution">
    <text evidence="10">The sequence shown here is derived from an EMBL/GenBank/DDBJ whole genome shotgun (WGS) entry which is preliminary data.</text>
</comment>
<keyword evidence="2" id="KW-0902">Two-component regulatory system</keyword>
<feature type="domain" description="OmpR/PhoB-type" evidence="9">
    <location>
        <begin position="132"/>
        <end position="232"/>
    </location>
</feature>
<keyword evidence="6" id="KW-0597">Phosphoprotein</keyword>
<dbReference type="OrthoDB" id="3190595at2"/>
<feature type="domain" description="Response regulatory" evidence="8">
    <location>
        <begin position="2"/>
        <end position="117"/>
    </location>
</feature>